<evidence type="ECO:0000259" key="5">
    <source>
        <dbReference type="PROSITE" id="PS51296"/>
    </source>
</evidence>
<dbReference type="Proteomes" id="UP001241603">
    <property type="component" value="Unassembled WGS sequence"/>
</dbReference>
<evidence type="ECO:0000256" key="4">
    <source>
        <dbReference type="ARBA" id="ARBA00023014"/>
    </source>
</evidence>
<dbReference type="PANTHER" id="PTHR21496:SF23">
    <property type="entry name" value="3-PHENYLPROPIONATE_CINNAMIC ACID DIOXYGENASE FERREDOXIN SUBUNIT"/>
    <property type="match status" value="1"/>
</dbReference>
<organism evidence="6 7">
    <name type="scientific">Kaistia dalseonensis</name>
    <dbReference type="NCBI Taxonomy" id="410840"/>
    <lineage>
        <taxon>Bacteria</taxon>
        <taxon>Pseudomonadati</taxon>
        <taxon>Pseudomonadota</taxon>
        <taxon>Alphaproteobacteria</taxon>
        <taxon>Hyphomicrobiales</taxon>
        <taxon>Kaistiaceae</taxon>
        <taxon>Kaistia</taxon>
    </lineage>
</organism>
<proteinExistence type="predicted"/>
<dbReference type="RefSeq" id="WP_266349730.1">
    <property type="nucleotide sequence ID" value="NZ_JAPKNG010000004.1"/>
</dbReference>
<feature type="domain" description="Rieske" evidence="5">
    <location>
        <begin position="4"/>
        <end position="99"/>
    </location>
</feature>
<reference evidence="6 7" key="1">
    <citation type="submission" date="2023-07" db="EMBL/GenBank/DDBJ databases">
        <title>Genomic Encyclopedia of Type Strains, Phase IV (KMG-IV): sequencing the most valuable type-strain genomes for metagenomic binning, comparative biology and taxonomic classification.</title>
        <authorList>
            <person name="Goeker M."/>
        </authorList>
    </citation>
    <scope>NUCLEOTIDE SEQUENCE [LARGE SCALE GENOMIC DNA]</scope>
    <source>
        <strain evidence="6 7">B6-8</strain>
    </source>
</reference>
<protein>
    <submittedName>
        <fullName evidence="6">3-phenylpropionate/trans-cinnamate dioxygenase ferredoxin subunit</fullName>
    </submittedName>
</protein>
<dbReference type="EMBL" id="JAUSVO010000004">
    <property type="protein sequence ID" value="MDQ0438851.1"/>
    <property type="molecule type" value="Genomic_DNA"/>
</dbReference>
<dbReference type="InterPro" id="IPR036922">
    <property type="entry name" value="Rieske_2Fe-2S_sf"/>
</dbReference>
<dbReference type="InterPro" id="IPR053387">
    <property type="entry name" value="Ring-hydroxylating_fd"/>
</dbReference>
<dbReference type="GO" id="GO:0051213">
    <property type="term" value="F:dioxygenase activity"/>
    <property type="evidence" value="ECO:0007669"/>
    <property type="project" value="UniProtKB-KW"/>
</dbReference>
<keyword evidence="1" id="KW-0001">2Fe-2S</keyword>
<evidence type="ECO:0000256" key="3">
    <source>
        <dbReference type="ARBA" id="ARBA00023004"/>
    </source>
</evidence>
<sequence length="111" mass="11692">MSEIHVCSVDALPSGEGLRVEAEPAVAVFHVGDAFYAVADMCTHATASMSEGYVDDDATVECPVHAARFCLKSGRALCLPATEALRTFPIVIRDGEVYVDMGADALSEAAE</sequence>
<dbReference type="Gene3D" id="2.102.10.10">
    <property type="entry name" value="Rieske [2Fe-2S] iron-sulphur domain"/>
    <property type="match status" value="1"/>
</dbReference>
<evidence type="ECO:0000313" key="6">
    <source>
        <dbReference type="EMBL" id="MDQ0438851.1"/>
    </source>
</evidence>
<keyword evidence="6" id="KW-0560">Oxidoreductase</keyword>
<keyword evidence="2" id="KW-0479">Metal-binding</keyword>
<dbReference type="NCBIfam" id="NF007422">
    <property type="entry name" value="PRK09965.1"/>
    <property type="match status" value="1"/>
</dbReference>
<keyword evidence="4" id="KW-0411">Iron-sulfur</keyword>
<gene>
    <name evidence="6" type="ORF">QO014_003246</name>
</gene>
<dbReference type="SUPFAM" id="SSF50022">
    <property type="entry name" value="ISP domain"/>
    <property type="match status" value="1"/>
</dbReference>
<keyword evidence="7" id="KW-1185">Reference proteome</keyword>
<keyword evidence="6" id="KW-0223">Dioxygenase</keyword>
<dbReference type="PANTHER" id="PTHR21496">
    <property type="entry name" value="FERREDOXIN-RELATED"/>
    <property type="match status" value="1"/>
</dbReference>
<comment type="caution">
    <text evidence="6">The sequence shown here is derived from an EMBL/GenBank/DDBJ whole genome shotgun (WGS) entry which is preliminary data.</text>
</comment>
<evidence type="ECO:0000256" key="2">
    <source>
        <dbReference type="ARBA" id="ARBA00022723"/>
    </source>
</evidence>
<dbReference type="InterPro" id="IPR017941">
    <property type="entry name" value="Rieske_2Fe-2S"/>
</dbReference>
<dbReference type="PROSITE" id="PS51296">
    <property type="entry name" value="RIESKE"/>
    <property type="match status" value="1"/>
</dbReference>
<accession>A0ABU0HBH6</accession>
<keyword evidence="3" id="KW-0408">Iron</keyword>
<name>A0ABU0HBH6_9HYPH</name>
<dbReference type="CDD" id="cd03528">
    <property type="entry name" value="Rieske_RO_ferredoxin"/>
    <property type="match status" value="1"/>
</dbReference>
<evidence type="ECO:0000256" key="1">
    <source>
        <dbReference type="ARBA" id="ARBA00022714"/>
    </source>
</evidence>
<dbReference type="Pfam" id="PF00355">
    <property type="entry name" value="Rieske"/>
    <property type="match status" value="1"/>
</dbReference>
<evidence type="ECO:0000313" key="7">
    <source>
        <dbReference type="Proteomes" id="UP001241603"/>
    </source>
</evidence>
<dbReference type="NCBIfam" id="NF042948">
    <property type="entry name" value="3PPDioc_HcaC"/>
    <property type="match status" value="1"/>
</dbReference>